<keyword evidence="4 6" id="KW-0235">DNA replication</keyword>
<dbReference type="PANTHER" id="PTHR14052">
    <property type="entry name" value="ORIGIN RECOGNITION COMPLEX SUBUNIT 2"/>
    <property type="match status" value="1"/>
</dbReference>
<dbReference type="AlphaFoldDB" id="A0A6F9DMC4"/>
<dbReference type="InterPro" id="IPR056772">
    <property type="entry name" value="RecA-like_ORC2"/>
</dbReference>
<dbReference type="Pfam" id="PF24882">
    <property type="entry name" value="WHD_ORC2"/>
    <property type="match status" value="1"/>
</dbReference>
<accession>A0A6F9DMC4</accession>
<comment type="function">
    <text evidence="6">Component of the origin recognition complex (ORC) that binds origins of replication. DNA-binding is ATP-dependent. ORC is required to assemble the pre-replication complex necessary to initiate DNA replication.</text>
</comment>
<evidence type="ECO:0000313" key="9">
    <source>
        <dbReference type="EMBL" id="CAB3264574.1"/>
    </source>
</evidence>
<dbReference type="InterPro" id="IPR056773">
    <property type="entry name" value="WHD_ORC2"/>
</dbReference>
<dbReference type="PANTHER" id="PTHR14052:SF0">
    <property type="entry name" value="ORIGIN RECOGNITION COMPLEX SUBUNIT 2"/>
    <property type="match status" value="1"/>
</dbReference>
<dbReference type="EMBL" id="LR788712">
    <property type="protein sequence ID" value="CAB3264574.1"/>
    <property type="molecule type" value="mRNA"/>
</dbReference>
<dbReference type="InterPro" id="IPR007220">
    <property type="entry name" value="ORC2"/>
</dbReference>
<dbReference type="GO" id="GO:0003688">
    <property type="term" value="F:DNA replication origin binding"/>
    <property type="evidence" value="ECO:0007669"/>
    <property type="project" value="UniProtKB-UniRule"/>
</dbReference>
<evidence type="ECO:0000256" key="6">
    <source>
        <dbReference type="RuleBase" id="RU368084"/>
    </source>
</evidence>
<evidence type="ECO:0000259" key="7">
    <source>
        <dbReference type="Pfam" id="PF04084"/>
    </source>
</evidence>
<keyword evidence="5 6" id="KW-0539">Nucleus</keyword>
<organism evidence="9">
    <name type="scientific">Phallusia mammillata</name>
    <dbReference type="NCBI Taxonomy" id="59560"/>
    <lineage>
        <taxon>Eukaryota</taxon>
        <taxon>Metazoa</taxon>
        <taxon>Chordata</taxon>
        <taxon>Tunicata</taxon>
        <taxon>Ascidiacea</taxon>
        <taxon>Phlebobranchia</taxon>
        <taxon>Ascidiidae</taxon>
        <taxon>Phallusia</taxon>
    </lineage>
</organism>
<evidence type="ECO:0000256" key="3">
    <source>
        <dbReference type="ARBA" id="ARBA00019080"/>
    </source>
</evidence>
<sequence length="194" mass="21867">MCLRNLKAQTVLSQLALCSRIHLVASIDHINAPLIWDQTMLSRFNWLWYDVTTFSPYREETSYEGSLLLSGAGTGLGARGAALALSGLLHVARSLTSNARGVFQILAEHQISLEKEKGDENEDATYEDLSFSELYQKCRERFLVNSELTLRAHLTEFLDHKLVQMRKGADGGEYLSVPLDIGTLKEYLEKEESR</sequence>
<evidence type="ECO:0000256" key="4">
    <source>
        <dbReference type="ARBA" id="ARBA00022705"/>
    </source>
</evidence>
<comment type="subunit">
    <text evidence="6">Component of the origin recognition complex (ORC).</text>
</comment>
<proteinExistence type="evidence at transcript level"/>
<reference evidence="9" key="1">
    <citation type="submission" date="2020-04" db="EMBL/GenBank/DDBJ databases">
        <authorList>
            <person name="Neveu A P."/>
        </authorList>
    </citation>
    <scope>NUCLEOTIDE SEQUENCE</scope>
    <source>
        <tissue evidence="9">Whole embryo</tissue>
    </source>
</reference>
<evidence type="ECO:0000256" key="1">
    <source>
        <dbReference type="ARBA" id="ARBA00004123"/>
    </source>
</evidence>
<evidence type="ECO:0000256" key="2">
    <source>
        <dbReference type="ARBA" id="ARBA00007421"/>
    </source>
</evidence>
<gene>
    <name evidence="9" type="primary">Orc2l-001</name>
</gene>
<evidence type="ECO:0000256" key="5">
    <source>
        <dbReference type="ARBA" id="ARBA00023242"/>
    </source>
</evidence>
<comment type="similarity">
    <text evidence="2 6">Belongs to the ORC2 family.</text>
</comment>
<feature type="domain" description="Origin recognition complex subunit 2 RecA-like" evidence="7">
    <location>
        <begin position="2"/>
        <end position="51"/>
    </location>
</feature>
<evidence type="ECO:0000259" key="8">
    <source>
        <dbReference type="Pfam" id="PF24882"/>
    </source>
</evidence>
<feature type="domain" description="Origin recognition complex subunit 2 winged-helix" evidence="8">
    <location>
        <begin position="123"/>
        <end position="180"/>
    </location>
</feature>
<dbReference type="Pfam" id="PF04084">
    <property type="entry name" value="RecA-like_ORC2"/>
    <property type="match status" value="1"/>
</dbReference>
<name>A0A6F9DMC4_9ASCI</name>
<comment type="subcellular location">
    <subcellularLocation>
        <location evidence="1 6">Nucleus</location>
    </subcellularLocation>
</comment>
<dbReference type="GO" id="GO:0006260">
    <property type="term" value="P:DNA replication"/>
    <property type="evidence" value="ECO:0007669"/>
    <property type="project" value="UniProtKB-UniRule"/>
</dbReference>
<dbReference type="GO" id="GO:0005664">
    <property type="term" value="C:nuclear origin of replication recognition complex"/>
    <property type="evidence" value="ECO:0007669"/>
    <property type="project" value="UniProtKB-UniRule"/>
</dbReference>
<protein>
    <recommendedName>
        <fullName evidence="3 6">Origin recognition complex subunit 2</fullName>
    </recommendedName>
</protein>